<dbReference type="STRING" id="1797589.A2784_02410"/>
<dbReference type="AlphaFoldDB" id="A0A1G1VUC5"/>
<dbReference type="GO" id="GO:0005975">
    <property type="term" value="P:carbohydrate metabolic process"/>
    <property type="evidence" value="ECO:0007669"/>
    <property type="project" value="InterPro"/>
</dbReference>
<dbReference type="SUPFAM" id="SSF51445">
    <property type="entry name" value="(Trans)glycosidases"/>
    <property type="match status" value="1"/>
</dbReference>
<evidence type="ECO:0000256" key="1">
    <source>
        <dbReference type="ARBA" id="ARBA00022801"/>
    </source>
</evidence>
<dbReference type="EMBL" id="MHCH01000007">
    <property type="protein sequence ID" value="OGY18960.1"/>
    <property type="molecule type" value="Genomic_DNA"/>
</dbReference>
<organism evidence="4 5">
    <name type="scientific">Candidatus Chisholmbacteria bacterium RIFCSPHIGHO2_01_FULL_48_12</name>
    <dbReference type="NCBI Taxonomy" id="1797589"/>
    <lineage>
        <taxon>Bacteria</taxon>
        <taxon>Candidatus Chisholmiibacteriota</taxon>
    </lineage>
</organism>
<dbReference type="InterPro" id="IPR017853">
    <property type="entry name" value="GH"/>
</dbReference>
<dbReference type="GO" id="GO:0009341">
    <property type="term" value="C:beta-galactosidase complex"/>
    <property type="evidence" value="ECO:0007669"/>
    <property type="project" value="InterPro"/>
</dbReference>
<dbReference type="InterPro" id="IPR013529">
    <property type="entry name" value="Glyco_hydro_42_N"/>
</dbReference>
<evidence type="ECO:0000259" key="3">
    <source>
        <dbReference type="Pfam" id="PF02449"/>
    </source>
</evidence>
<accession>A0A1G1VUC5</accession>
<evidence type="ECO:0000313" key="5">
    <source>
        <dbReference type="Proteomes" id="UP000177324"/>
    </source>
</evidence>
<sequence>MKKFKTGQNLLALLLVLLALLISVYLVSQNQDNREQARMRGELGSIINAGQYGGLSAVNTFMDEERTGDLFNKQTYNNPLISNMTFRTSWADLEPRKGVFQWNKLDRVFREAERNGKGIRLILIPGFGTPKWALDGVQSEYFTVKYGRGKDQQLNLPVPWDKTYLERWLAFLKAVAQRYGNRPTFKMIALAGPTSVSSEMSLPNTPEDIVKWQNLGYTSEKYIESWKTVINAYAEIFPSQYFSLAFYPGLPIPDRSQRDRVRREVATYAAQTYPAQSAIQTSGLNPLKEEDEGAGYQLVKEFGQQYHLLTGFMMSSAFTEKENKYGPARVALAESIDRGLAAGIKYLEIYEADVLNPSLQDELQRAATALKFVSP</sequence>
<comment type="caution">
    <text evidence="4">The sequence shown here is derived from an EMBL/GenBank/DDBJ whole genome shotgun (WGS) entry which is preliminary data.</text>
</comment>
<proteinExistence type="predicted"/>
<dbReference type="Proteomes" id="UP000177324">
    <property type="component" value="Unassembled WGS sequence"/>
</dbReference>
<dbReference type="GO" id="GO:0004565">
    <property type="term" value="F:beta-galactosidase activity"/>
    <property type="evidence" value="ECO:0007669"/>
    <property type="project" value="InterPro"/>
</dbReference>
<feature type="domain" description="Glycoside hydrolase family 42 N-terminal" evidence="3">
    <location>
        <begin position="88"/>
        <end position="191"/>
    </location>
</feature>
<keyword evidence="1" id="KW-0378">Hydrolase</keyword>
<keyword evidence="2" id="KW-0326">Glycosidase</keyword>
<evidence type="ECO:0000313" key="4">
    <source>
        <dbReference type="EMBL" id="OGY18960.1"/>
    </source>
</evidence>
<reference evidence="4 5" key="1">
    <citation type="journal article" date="2016" name="Nat. Commun.">
        <title>Thousands of microbial genomes shed light on interconnected biogeochemical processes in an aquifer system.</title>
        <authorList>
            <person name="Anantharaman K."/>
            <person name="Brown C.T."/>
            <person name="Hug L.A."/>
            <person name="Sharon I."/>
            <person name="Castelle C.J."/>
            <person name="Probst A.J."/>
            <person name="Thomas B.C."/>
            <person name="Singh A."/>
            <person name="Wilkins M.J."/>
            <person name="Karaoz U."/>
            <person name="Brodie E.L."/>
            <person name="Williams K.H."/>
            <person name="Hubbard S.S."/>
            <person name="Banfield J.F."/>
        </authorList>
    </citation>
    <scope>NUCLEOTIDE SEQUENCE [LARGE SCALE GENOMIC DNA]</scope>
</reference>
<evidence type="ECO:0000256" key="2">
    <source>
        <dbReference type="ARBA" id="ARBA00023295"/>
    </source>
</evidence>
<protein>
    <recommendedName>
        <fullName evidence="3">Glycoside hydrolase family 42 N-terminal domain-containing protein</fullName>
    </recommendedName>
</protein>
<dbReference type="Pfam" id="PF02449">
    <property type="entry name" value="Glyco_hydro_42"/>
    <property type="match status" value="1"/>
</dbReference>
<gene>
    <name evidence="4" type="ORF">A2784_02410</name>
</gene>
<dbReference type="Gene3D" id="3.20.20.80">
    <property type="entry name" value="Glycosidases"/>
    <property type="match status" value="1"/>
</dbReference>
<name>A0A1G1VUC5_9BACT</name>